<sequence length="305" mass="34757">MYMFKRCNSDRSLSKDLFAELALSSVVAATAEVSFFVCYGSVRAQGIVEMSVSVMVSMTSGGGVPRLKKCALFVIGNASGVYYLWCLYALEAIKKVGAFGYLKRADSSDWNDVLVFFAGKLDEDRMIVTKLNRLREEILVICKKRRNLVDELRSIKGIVVVRKAAKFLSDIVSKDNAQVEQLREIESQMECRALEKELHVQKIEHVGEWDLSKRMALYSKSVAADDFEFARRITMLYQEMEIAYGEELDLIQELEVVPGVAVAAKTVEFLNDKLWKDDKVLTKLHNIEILARDCDYQKEEFVERL</sequence>
<comment type="caution">
    <text evidence="2">The sequence shown here is derived from an EMBL/GenBank/DDBJ whole genome shotgun (WGS) entry which is preliminary data.</text>
</comment>
<evidence type="ECO:0000313" key="3">
    <source>
        <dbReference type="Proteomes" id="UP001151760"/>
    </source>
</evidence>
<organism evidence="2 3">
    <name type="scientific">Tanacetum coccineum</name>
    <dbReference type="NCBI Taxonomy" id="301880"/>
    <lineage>
        <taxon>Eukaryota</taxon>
        <taxon>Viridiplantae</taxon>
        <taxon>Streptophyta</taxon>
        <taxon>Embryophyta</taxon>
        <taxon>Tracheophyta</taxon>
        <taxon>Spermatophyta</taxon>
        <taxon>Magnoliopsida</taxon>
        <taxon>eudicotyledons</taxon>
        <taxon>Gunneridae</taxon>
        <taxon>Pentapetalae</taxon>
        <taxon>asterids</taxon>
        <taxon>campanulids</taxon>
        <taxon>Asterales</taxon>
        <taxon>Asteraceae</taxon>
        <taxon>Asteroideae</taxon>
        <taxon>Anthemideae</taxon>
        <taxon>Anthemidinae</taxon>
        <taxon>Tanacetum</taxon>
    </lineage>
</organism>
<feature type="transmembrane region" description="Helical" evidence="1">
    <location>
        <begin position="21"/>
        <end position="42"/>
    </location>
</feature>
<gene>
    <name evidence="2" type="ORF">Tco_1081679</name>
</gene>
<name>A0ABQ5HZI3_9ASTR</name>
<keyword evidence="1" id="KW-0812">Transmembrane</keyword>
<evidence type="ECO:0000313" key="2">
    <source>
        <dbReference type="EMBL" id="GJT92834.1"/>
    </source>
</evidence>
<keyword evidence="3" id="KW-1185">Reference proteome</keyword>
<reference evidence="2" key="1">
    <citation type="journal article" date="2022" name="Int. J. Mol. Sci.">
        <title>Draft Genome of Tanacetum Coccineum: Genomic Comparison of Closely Related Tanacetum-Family Plants.</title>
        <authorList>
            <person name="Yamashiro T."/>
            <person name="Shiraishi A."/>
            <person name="Nakayama K."/>
            <person name="Satake H."/>
        </authorList>
    </citation>
    <scope>NUCLEOTIDE SEQUENCE</scope>
</reference>
<keyword evidence="1" id="KW-1133">Transmembrane helix</keyword>
<protein>
    <submittedName>
        <fullName evidence="2">Uncharacterized protein</fullName>
    </submittedName>
</protein>
<accession>A0ABQ5HZI3</accession>
<keyword evidence="1" id="KW-0472">Membrane</keyword>
<dbReference type="EMBL" id="BQNB010020147">
    <property type="protein sequence ID" value="GJT92834.1"/>
    <property type="molecule type" value="Genomic_DNA"/>
</dbReference>
<dbReference type="Proteomes" id="UP001151760">
    <property type="component" value="Unassembled WGS sequence"/>
</dbReference>
<evidence type="ECO:0000256" key="1">
    <source>
        <dbReference type="SAM" id="Phobius"/>
    </source>
</evidence>
<reference evidence="2" key="2">
    <citation type="submission" date="2022-01" db="EMBL/GenBank/DDBJ databases">
        <authorList>
            <person name="Yamashiro T."/>
            <person name="Shiraishi A."/>
            <person name="Satake H."/>
            <person name="Nakayama K."/>
        </authorList>
    </citation>
    <scope>NUCLEOTIDE SEQUENCE</scope>
</reference>
<proteinExistence type="predicted"/>